<dbReference type="AlphaFoldDB" id="A0A9N7TLF7"/>
<evidence type="ECO:0000256" key="1">
    <source>
        <dbReference type="SAM" id="MobiDB-lite"/>
    </source>
</evidence>
<reference evidence="2" key="1">
    <citation type="submission" date="2020-03" db="EMBL/GenBank/DDBJ databases">
        <authorList>
            <person name="Weist P."/>
        </authorList>
    </citation>
    <scope>NUCLEOTIDE SEQUENCE</scope>
</reference>
<dbReference type="EMBL" id="CADEAL010000071">
    <property type="protein sequence ID" value="CAB1413818.1"/>
    <property type="molecule type" value="Genomic_DNA"/>
</dbReference>
<feature type="region of interest" description="Disordered" evidence="1">
    <location>
        <begin position="36"/>
        <end position="96"/>
    </location>
</feature>
<accession>A0A9N7TLF7</accession>
<feature type="compositionally biased region" description="Polar residues" evidence="1">
    <location>
        <begin position="65"/>
        <end position="78"/>
    </location>
</feature>
<gene>
    <name evidence="2" type="ORF">PLEPLA_LOCUS1520</name>
</gene>
<proteinExistence type="predicted"/>
<protein>
    <submittedName>
        <fullName evidence="2">Uncharacterized protein</fullName>
    </submittedName>
</protein>
<sequence>MAADSWQLDAPFGSDLVFCGSEKPLQDWAVDPVCAPVNPDSESEDVLHGVDPNEVFRSGPPADASSESDSGISEETGATSTPTPTTPTTPMTPTTPTTLYQVVYDISGLGAVKVEPGQENVISIELGEVTAKFLSSLFYSDTCL</sequence>
<name>A0A9N7TLF7_PLEPL</name>
<comment type="caution">
    <text evidence="2">The sequence shown here is derived from an EMBL/GenBank/DDBJ whole genome shotgun (WGS) entry which is preliminary data.</text>
</comment>
<evidence type="ECO:0000313" key="2">
    <source>
        <dbReference type="EMBL" id="CAB1413818.1"/>
    </source>
</evidence>
<feature type="compositionally biased region" description="Low complexity" evidence="1">
    <location>
        <begin position="79"/>
        <end position="96"/>
    </location>
</feature>
<keyword evidence="3" id="KW-1185">Reference proteome</keyword>
<organism evidence="2 3">
    <name type="scientific">Pleuronectes platessa</name>
    <name type="common">European plaice</name>
    <dbReference type="NCBI Taxonomy" id="8262"/>
    <lineage>
        <taxon>Eukaryota</taxon>
        <taxon>Metazoa</taxon>
        <taxon>Chordata</taxon>
        <taxon>Craniata</taxon>
        <taxon>Vertebrata</taxon>
        <taxon>Euteleostomi</taxon>
        <taxon>Actinopterygii</taxon>
        <taxon>Neopterygii</taxon>
        <taxon>Teleostei</taxon>
        <taxon>Neoteleostei</taxon>
        <taxon>Acanthomorphata</taxon>
        <taxon>Carangaria</taxon>
        <taxon>Pleuronectiformes</taxon>
        <taxon>Pleuronectoidei</taxon>
        <taxon>Pleuronectidae</taxon>
        <taxon>Pleuronectes</taxon>
    </lineage>
</organism>
<evidence type="ECO:0000313" key="3">
    <source>
        <dbReference type="Proteomes" id="UP001153269"/>
    </source>
</evidence>
<dbReference type="Proteomes" id="UP001153269">
    <property type="component" value="Unassembled WGS sequence"/>
</dbReference>